<reference evidence="1" key="1">
    <citation type="submission" date="2021-02" db="EMBL/GenBank/DDBJ databases">
        <authorList>
            <person name="Nowell W R."/>
        </authorList>
    </citation>
    <scope>NUCLEOTIDE SEQUENCE</scope>
</reference>
<accession>A0A822DCC4</accession>
<dbReference type="AlphaFoldDB" id="A0A822DCC4"/>
<feature type="non-terminal residue" evidence="1">
    <location>
        <position position="1"/>
    </location>
</feature>
<feature type="non-terminal residue" evidence="1">
    <location>
        <position position="88"/>
    </location>
</feature>
<comment type="caution">
    <text evidence="1">The sequence shown here is derived from an EMBL/GenBank/DDBJ whole genome shotgun (WGS) entry which is preliminary data.</text>
</comment>
<evidence type="ECO:0000313" key="2">
    <source>
        <dbReference type="Proteomes" id="UP000663848"/>
    </source>
</evidence>
<name>A0A822DCC4_9BILA</name>
<sequence length="88" mass="9871">LIDLSDLDTARARLRISVRSRDRSADNILLATNTNTESSSPAQSTVVPAFGTPIQRSLSFKRVQENHDDKLTNRINLNPKKEDTHENV</sequence>
<evidence type="ECO:0000313" key="1">
    <source>
        <dbReference type="EMBL" id="CAF5069756.1"/>
    </source>
</evidence>
<gene>
    <name evidence="1" type="ORF">QYT958_LOCUS43163</name>
</gene>
<organism evidence="1 2">
    <name type="scientific">Rotaria socialis</name>
    <dbReference type="NCBI Taxonomy" id="392032"/>
    <lineage>
        <taxon>Eukaryota</taxon>
        <taxon>Metazoa</taxon>
        <taxon>Spiralia</taxon>
        <taxon>Gnathifera</taxon>
        <taxon>Rotifera</taxon>
        <taxon>Eurotatoria</taxon>
        <taxon>Bdelloidea</taxon>
        <taxon>Philodinida</taxon>
        <taxon>Philodinidae</taxon>
        <taxon>Rotaria</taxon>
    </lineage>
</organism>
<dbReference type="EMBL" id="CAJOBR010059751">
    <property type="protein sequence ID" value="CAF5069756.1"/>
    <property type="molecule type" value="Genomic_DNA"/>
</dbReference>
<proteinExistence type="predicted"/>
<dbReference type="Proteomes" id="UP000663848">
    <property type="component" value="Unassembled WGS sequence"/>
</dbReference>
<protein>
    <submittedName>
        <fullName evidence="1">Uncharacterized protein</fullName>
    </submittedName>
</protein>